<dbReference type="InterPro" id="IPR046245">
    <property type="entry name" value="DUF6278"/>
</dbReference>
<organism evidence="1 2">
    <name type="scientific">Peterkaempfera bronchialis</name>
    <dbReference type="NCBI Taxonomy" id="2126346"/>
    <lineage>
        <taxon>Bacteria</taxon>
        <taxon>Bacillati</taxon>
        <taxon>Actinomycetota</taxon>
        <taxon>Actinomycetes</taxon>
        <taxon>Kitasatosporales</taxon>
        <taxon>Streptomycetaceae</taxon>
        <taxon>Peterkaempfera</taxon>
    </lineage>
</organism>
<dbReference type="KEGG" id="stri:C7M71_009450"/>
<dbReference type="OrthoDB" id="4288620at2"/>
<keyword evidence="2" id="KW-1185">Reference proteome</keyword>
<proteinExistence type="predicted"/>
<accession>A0A345SV79</accession>
<reference evidence="2" key="1">
    <citation type="submission" date="2018-07" db="EMBL/GenBank/DDBJ databases">
        <title>Streptacidiphilus bronchialis DSM 106435 chromosome.</title>
        <authorList>
            <person name="Batra D."/>
            <person name="Gulvik C.A."/>
        </authorList>
    </citation>
    <scope>NUCLEOTIDE SEQUENCE [LARGE SCALE GENOMIC DNA]</scope>
    <source>
        <strain evidence="2">DSM 106435</strain>
    </source>
</reference>
<evidence type="ECO:0000313" key="1">
    <source>
        <dbReference type="EMBL" id="AXI77634.1"/>
    </source>
</evidence>
<evidence type="ECO:0008006" key="3">
    <source>
        <dbReference type="Google" id="ProtNLM"/>
    </source>
</evidence>
<dbReference type="Pfam" id="PF19794">
    <property type="entry name" value="DUF6278"/>
    <property type="match status" value="1"/>
</dbReference>
<dbReference type="Proteomes" id="UP000249340">
    <property type="component" value="Chromosome"/>
</dbReference>
<dbReference type="EMBL" id="CP031264">
    <property type="protein sequence ID" value="AXI77634.1"/>
    <property type="molecule type" value="Genomic_DNA"/>
</dbReference>
<name>A0A345SV79_9ACTN</name>
<dbReference type="RefSeq" id="WP_111493638.1">
    <property type="nucleotide sequence ID" value="NZ_CP031264.1"/>
</dbReference>
<protein>
    <recommendedName>
        <fullName evidence="3">DUF3806 domain-containing protein</fullName>
    </recommendedName>
</protein>
<evidence type="ECO:0000313" key="2">
    <source>
        <dbReference type="Proteomes" id="UP000249340"/>
    </source>
</evidence>
<dbReference type="AlphaFoldDB" id="A0A345SV79"/>
<gene>
    <name evidence="1" type="ORF">C7M71_009450</name>
</gene>
<sequence length="144" mass="15682">MGIAFMDRWRARHEETIGAGPDGTDAGEGIGGLLAECELLREQADEAGVVLDDSRASLAALDQLLPRWRDDPEASEWLGNDAGLYLGTVIVRTVPGAVWRIWPDGRPVVLLRAGRELDVVRMGHGWATDGYPELAAVYAEVEED</sequence>